<dbReference type="EMBL" id="JAGPXD010000003">
    <property type="protein sequence ID" value="KAH7362362.1"/>
    <property type="molecule type" value="Genomic_DNA"/>
</dbReference>
<feature type="compositionally biased region" description="Polar residues" evidence="2">
    <location>
        <begin position="1"/>
        <end position="14"/>
    </location>
</feature>
<dbReference type="CDD" id="cd12148">
    <property type="entry name" value="fungal_TF_MHR"/>
    <property type="match status" value="1"/>
</dbReference>
<evidence type="ECO:0000256" key="2">
    <source>
        <dbReference type="SAM" id="MobiDB-lite"/>
    </source>
</evidence>
<gene>
    <name evidence="4" type="ORF">B0T11DRAFT_280684</name>
</gene>
<feature type="region of interest" description="Disordered" evidence="2">
    <location>
        <begin position="154"/>
        <end position="193"/>
    </location>
</feature>
<feature type="region of interest" description="Disordered" evidence="2">
    <location>
        <begin position="1"/>
        <end position="22"/>
    </location>
</feature>
<dbReference type="PANTHER" id="PTHR47785">
    <property type="entry name" value="ZN(II)2CYS6 TRANSCRIPTION FACTOR (EUROFUNG)-RELATED-RELATED"/>
    <property type="match status" value="1"/>
</dbReference>
<dbReference type="PANTHER" id="PTHR47785:SF5">
    <property type="entry name" value="ZN(II)2CYS6 TRANSCRIPTION FACTOR (EUROFUNG)"/>
    <property type="match status" value="1"/>
</dbReference>
<dbReference type="Proteomes" id="UP000813385">
    <property type="component" value="Unassembled WGS sequence"/>
</dbReference>
<keyword evidence="5" id="KW-1185">Reference proteome</keyword>
<feature type="domain" description="Xylanolytic transcriptional activator regulatory" evidence="3">
    <location>
        <begin position="203"/>
        <end position="378"/>
    </location>
</feature>
<dbReference type="OrthoDB" id="4356994at2759"/>
<dbReference type="InterPro" id="IPR007219">
    <property type="entry name" value="XnlR_reg_dom"/>
</dbReference>
<dbReference type="AlphaFoldDB" id="A0A8K0TFA0"/>
<proteinExistence type="predicted"/>
<dbReference type="GO" id="GO:0008270">
    <property type="term" value="F:zinc ion binding"/>
    <property type="evidence" value="ECO:0007669"/>
    <property type="project" value="InterPro"/>
</dbReference>
<dbReference type="Pfam" id="PF04082">
    <property type="entry name" value="Fungal_trans"/>
    <property type="match status" value="1"/>
</dbReference>
<keyword evidence="1" id="KW-0539">Nucleus</keyword>
<dbReference type="GO" id="GO:0006351">
    <property type="term" value="P:DNA-templated transcription"/>
    <property type="evidence" value="ECO:0007669"/>
    <property type="project" value="InterPro"/>
</dbReference>
<sequence length="655" mass="73494">MESNRSQQGPDSNTGPPPAANTATNDQIAAILARLSDFERRLDMVNPTPHHSASPASDIAAMRSLLVPAMQGGHSTPRASPANPVDETPIYDERYHQTHNDIMESVSLRRDLSHPENPPFGLWWTFTVEETLLWPILGFRGNVNSSLDAVMLGSREDEDGEEDEEGFGGFRGAEQVRARRQGSSPGDLSGRGLDDGTVVPGLIESFLSNVHIKCPILDPQSLRSYAANLVENGPGWNARTCQVLLACALGAISSPWSPEENHLEEYEETRLSRDRLAVATQYFIAGQKRLGLVCTQSSLTAAQCLYMAGTYFMYTQQPIAGWRLLNTASIACRTYITKRMARESMGLQGPDSRSMEQRLYWSCFKAERELACEFGMETAGLNIIAYSTSFPTPPNGSANPLHHGSPSVARATATLDGRLPGLPTAPHEPYDDRSWYFFLTDIMLRKLEMRIDIYMQEKRREAYRRAGDSPELFFQSLLRAMKEFDYQATSYYESLPEAMQFPMDGSISCQDELRHYLRWRLSSTRHDISMPALYILLHNDVSKWSGALVADLVAMTNVCLELDVGFMRAAGSSHRNHNTWLGLRKGVRSALILIAARRLREQGRPELAALRVADNEVCRELARVLVRGLKYWEDESRDCTTNLSILQELHEDFRF</sequence>
<evidence type="ECO:0000313" key="4">
    <source>
        <dbReference type="EMBL" id="KAH7362362.1"/>
    </source>
</evidence>
<evidence type="ECO:0000259" key="3">
    <source>
        <dbReference type="Pfam" id="PF04082"/>
    </source>
</evidence>
<feature type="compositionally biased region" description="Acidic residues" evidence="2">
    <location>
        <begin position="156"/>
        <end position="166"/>
    </location>
</feature>
<comment type="caution">
    <text evidence="4">The sequence shown here is derived from an EMBL/GenBank/DDBJ whole genome shotgun (WGS) entry which is preliminary data.</text>
</comment>
<evidence type="ECO:0000313" key="5">
    <source>
        <dbReference type="Proteomes" id="UP000813385"/>
    </source>
</evidence>
<reference evidence="4" key="1">
    <citation type="journal article" date="2021" name="Nat. Commun.">
        <title>Genetic determinants of endophytism in the Arabidopsis root mycobiome.</title>
        <authorList>
            <person name="Mesny F."/>
            <person name="Miyauchi S."/>
            <person name="Thiergart T."/>
            <person name="Pickel B."/>
            <person name="Atanasova L."/>
            <person name="Karlsson M."/>
            <person name="Huettel B."/>
            <person name="Barry K.W."/>
            <person name="Haridas S."/>
            <person name="Chen C."/>
            <person name="Bauer D."/>
            <person name="Andreopoulos W."/>
            <person name="Pangilinan J."/>
            <person name="LaButti K."/>
            <person name="Riley R."/>
            <person name="Lipzen A."/>
            <person name="Clum A."/>
            <person name="Drula E."/>
            <person name="Henrissat B."/>
            <person name="Kohler A."/>
            <person name="Grigoriev I.V."/>
            <person name="Martin F.M."/>
            <person name="Hacquard S."/>
        </authorList>
    </citation>
    <scope>NUCLEOTIDE SEQUENCE</scope>
    <source>
        <strain evidence="4">MPI-CAGE-AT-0016</strain>
    </source>
</reference>
<name>A0A8K0TFA0_9PEZI</name>
<evidence type="ECO:0000256" key="1">
    <source>
        <dbReference type="ARBA" id="ARBA00023242"/>
    </source>
</evidence>
<accession>A0A8K0TFA0</accession>
<dbReference type="InterPro" id="IPR053181">
    <property type="entry name" value="EcdB-like_regulator"/>
</dbReference>
<protein>
    <recommendedName>
        <fullName evidence="3">Xylanolytic transcriptional activator regulatory domain-containing protein</fullName>
    </recommendedName>
</protein>
<organism evidence="4 5">
    <name type="scientific">Plectosphaerella cucumerina</name>
    <dbReference type="NCBI Taxonomy" id="40658"/>
    <lineage>
        <taxon>Eukaryota</taxon>
        <taxon>Fungi</taxon>
        <taxon>Dikarya</taxon>
        <taxon>Ascomycota</taxon>
        <taxon>Pezizomycotina</taxon>
        <taxon>Sordariomycetes</taxon>
        <taxon>Hypocreomycetidae</taxon>
        <taxon>Glomerellales</taxon>
        <taxon>Plectosphaerellaceae</taxon>
        <taxon>Plectosphaerella</taxon>
    </lineage>
</organism>
<dbReference type="GO" id="GO:0003677">
    <property type="term" value="F:DNA binding"/>
    <property type="evidence" value="ECO:0007669"/>
    <property type="project" value="InterPro"/>
</dbReference>